<dbReference type="OMA" id="DSESARW"/>
<dbReference type="InterPro" id="IPR041373">
    <property type="entry name" value="RT_RNaseH"/>
</dbReference>
<reference key="2">
    <citation type="submission" date="2011-08" db="EMBL/GenBank/DDBJ databases">
        <title>Genome sequence of Naumovozyma castellii.</title>
        <authorList>
            <person name="Gordon J.L."/>
            <person name="Armisen D."/>
            <person name="Proux-Wera E."/>
            <person name="OhEigeartaigh S.S."/>
            <person name="Byrne K.P."/>
            <person name="Wolfe K.H."/>
        </authorList>
    </citation>
    <scope>NUCLEOTIDE SEQUENCE</scope>
    <source>
        <strain>Type strain:CBS 4309</strain>
    </source>
</reference>
<dbReference type="STRING" id="1064592.G0VI85"/>
<dbReference type="GO" id="GO:0003964">
    <property type="term" value="F:RNA-directed DNA polymerase activity"/>
    <property type="evidence" value="ECO:0007669"/>
    <property type="project" value="UniProtKB-KW"/>
</dbReference>
<organism evidence="17 18">
    <name type="scientific">Naumovozyma castellii</name>
    <name type="common">Yeast</name>
    <name type="synonym">Saccharomyces castellii</name>
    <dbReference type="NCBI Taxonomy" id="27288"/>
    <lineage>
        <taxon>Eukaryota</taxon>
        <taxon>Fungi</taxon>
        <taxon>Dikarya</taxon>
        <taxon>Ascomycota</taxon>
        <taxon>Saccharomycotina</taxon>
        <taxon>Saccharomycetes</taxon>
        <taxon>Saccharomycetales</taxon>
        <taxon>Saccharomycetaceae</taxon>
        <taxon>Naumovozyma</taxon>
    </lineage>
</organism>
<evidence type="ECO:0000256" key="11">
    <source>
        <dbReference type="ARBA" id="ARBA00022918"/>
    </source>
</evidence>
<dbReference type="InterPro" id="IPR036397">
    <property type="entry name" value="RNaseH_sf"/>
</dbReference>
<dbReference type="InterPro" id="IPR001584">
    <property type="entry name" value="Integrase_cat-core"/>
</dbReference>
<keyword evidence="18" id="KW-1185">Reference proteome</keyword>
<dbReference type="InterPro" id="IPR050951">
    <property type="entry name" value="Retrovirus_Pol_polyprotein"/>
</dbReference>
<dbReference type="PANTHER" id="PTHR37984">
    <property type="entry name" value="PROTEIN CBG26694"/>
    <property type="match status" value="1"/>
</dbReference>
<evidence type="ECO:0000256" key="3">
    <source>
        <dbReference type="ARBA" id="ARBA00004496"/>
    </source>
</evidence>
<dbReference type="EMBL" id="HE576758">
    <property type="protein sequence ID" value="CCC71120.1"/>
    <property type="molecule type" value="Genomic_DNA"/>
</dbReference>
<keyword evidence="4" id="KW-0963">Cytoplasm</keyword>
<evidence type="ECO:0000256" key="7">
    <source>
        <dbReference type="ARBA" id="ARBA00022722"/>
    </source>
</evidence>
<dbReference type="GO" id="GO:0005737">
    <property type="term" value="C:cytoplasm"/>
    <property type="evidence" value="ECO:0007669"/>
    <property type="project" value="UniProtKB-SubCell"/>
</dbReference>
<evidence type="ECO:0000259" key="16">
    <source>
        <dbReference type="PROSITE" id="PS50994"/>
    </source>
</evidence>
<dbReference type="AlphaFoldDB" id="G0VI85"/>
<dbReference type="eggNOG" id="KOG0017">
    <property type="taxonomic scope" value="Eukaryota"/>
</dbReference>
<dbReference type="PROSITE" id="PS50994">
    <property type="entry name" value="INTEGRASE"/>
    <property type="match status" value="1"/>
</dbReference>
<comment type="function">
    <text evidence="13">Reverse transcriptase/ribonuclease H (RT) is a multifunctional enzyme that catalyzes the conversion of the retro-elements RNA genome into dsDNA within the VLP. The enzyme displays a DNA polymerase activity that can copy either DNA or RNA templates, and a ribonuclease H (RNase H) activity that cleaves the RNA strand of RNA-DNA heteroduplexes during plus-strand synthesis and hydrolyzes RNA primers. The conversion leads to a linear dsDNA copy of the retrotransposon that includes long terminal repeats (LTRs) at both ends.</text>
</comment>
<evidence type="ECO:0000256" key="14">
    <source>
        <dbReference type="ARBA" id="ARBA00025615"/>
    </source>
</evidence>
<keyword evidence="12" id="KW-0539">Nucleus</keyword>
<name>G0VI85_NAUCA</name>
<evidence type="ECO:0000313" key="17">
    <source>
        <dbReference type="EMBL" id="CCC71120.1"/>
    </source>
</evidence>
<comment type="catalytic activity">
    <reaction evidence="1">
        <text>Endonucleolytic cleavage to 5'-phosphomonoester.</text>
        <dbReference type="EC" id="3.1.26.4"/>
    </reaction>
</comment>
<protein>
    <recommendedName>
        <fullName evidence="16">Integrase catalytic domain-containing protein</fullName>
    </recommendedName>
</protein>
<keyword evidence="10" id="KW-0694">RNA-binding</keyword>
<feature type="region of interest" description="Disordered" evidence="15">
    <location>
        <begin position="150"/>
        <end position="174"/>
    </location>
</feature>
<keyword evidence="6" id="KW-0548">Nucleotidyltransferase</keyword>
<dbReference type="Gene3D" id="3.30.420.10">
    <property type="entry name" value="Ribonuclease H-like superfamily/Ribonuclease H"/>
    <property type="match status" value="1"/>
</dbReference>
<dbReference type="Proteomes" id="UP000001640">
    <property type="component" value="Chromosome 7"/>
</dbReference>
<evidence type="ECO:0000256" key="9">
    <source>
        <dbReference type="ARBA" id="ARBA00022801"/>
    </source>
</evidence>
<evidence type="ECO:0000256" key="5">
    <source>
        <dbReference type="ARBA" id="ARBA00022679"/>
    </source>
</evidence>
<dbReference type="Pfam" id="PF00665">
    <property type="entry name" value="rve"/>
    <property type="match status" value="1"/>
</dbReference>
<dbReference type="KEGG" id="ncs:NCAS_0G02330"/>
<evidence type="ECO:0000256" key="10">
    <source>
        <dbReference type="ARBA" id="ARBA00022884"/>
    </source>
</evidence>
<dbReference type="InParanoid" id="G0VI85"/>
<dbReference type="SUPFAM" id="SSF56672">
    <property type="entry name" value="DNA/RNA polymerases"/>
    <property type="match status" value="1"/>
</dbReference>
<dbReference type="CDD" id="cd09274">
    <property type="entry name" value="RNase_HI_RT_Ty3"/>
    <property type="match status" value="1"/>
</dbReference>
<keyword evidence="11" id="KW-0695">RNA-directed DNA polymerase</keyword>
<dbReference type="SUPFAM" id="SSF53098">
    <property type="entry name" value="Ribonuclease H-like"/>
    <property type="match status" value="1"/>
</dbReference>
<evidence type="ECO:0000256" key="12">
    <source>
        <dbReference type="ARBA" id="ARBA00023242"/>
    </source>
</evidence>
<dbReference type="Pfam" id="PF17917">
    <property type="entry name" value="RT_RNaseH"/>
    <property type="match status" value="1"/>
</dbReference>
<evidence type="ECO:0000256" key="4">
    <source>
        <dbReference type="ARBA" id="ARBA00022490"/>
    </source>
</evidence>
<dbReference type="InterPro" id="IPR043502">
    <property type="entry name" value="DNA/RNA_pol_sf"/>
</dbReference>
<dbReference type="HOGENOM" id="CLU_009798_1_1_1"/>
<dbReference type="OrthoDB" id="4096693at2759"/>
<dbReference type="GO" id="GO:0003723">
    <property type="term" value="F:RNA binding"/>
    <property type="evidence" value="ECO:0007669"/>
    <property type="project" value="UniProtKB-KW"/>
</dbReference>
<sequence>MVCQPETINGRTFLYPIAFYSIQFSQTQQNYSTVERELFAVLHTLEKARLILSPQITIFTDNTGIVSIGRSARNTHPRFTKYLDILNGYRLTWKHIPGPKNVVADYLSRFGLDDQPYLHLADIDKTATEIELNTIDLKAVNTDYNDITNATATTSTDNTATSTDNNTTSTDNTTISTDNATTTITTENTTTNTPINDELTDEFIIETPNNLNWTEILSIKQILSDSATIPRKFTKVIKSFAIINDTLYYFLDGNLYNIINDAEYMDRATELHKLFHASHRVLKQMMLTDKIWSPNGELLTLDVTRTCRHCEVHQRFVDLPVTLPSIIKVPVFSRWHLDFAGPLPKDNIYRHFLIAVDYTSNFVVVQPARAADADTVKDMILHILSMFGKPDTIVTDNAKSFENQVVRPLTTKLGIKYLHSSVYHPRGNSKAERSVQMVKKVLSHIHPNYKDWSSNIYWAGNIVNSTRLMYGYAPAEIAFGIPPKIDQENFSNLLKDFNNDTMSRKPQGYTEQEEVHLAMHNIERTKIARQKTMDARERIREMLKLTRKGKERDVQFEKGELVYKWRQKTKKSEPTWDGPYRICGVVGKHTYLLRGLNGETNDKTFHGSKLKPAYSHEGSAIRTAAEFTRVYSDKERDYFINTFEDVITDLNRQAARS</sequence>
<comment type="subcellular location">
    <subcellularLocation>
        <location evidence="3">Cytoplasm</location>
    </subcellularLocation>
    <subcellularLocation>
        <location evidence="2">Nucleus</location>
    </subcellularLocation>
</comment>
<evidence type="ECO:0000313" key="18">
    <source>
        <dbReference type="Proteomes" id="UP000001640"/>
    </source>
</evidence>
<comment type="function">
    <text evidence="14">Integrase (IN) targets the VLP to the nucleus, where a subparticle preintegration complex (PIC) containing at least integrase and the newly synthesized dsDNA copy of the retrotransposon must transit the nuclear membrane. Once in the nucleus, integrase performs the integration of the dsDNA into the host genome.</text>
</comment>
<dbReference type="GO" id="GO:0004523">
    <property type="term" value="F:RNA-DNA hybrid ribonuclease activity"/>
    <property type="evidence" value="ECO:0007669"/>
    <property type="project" value="UniProtKB-EC"/>
</dbReference>
<dbReference type="PANTHER" id="PTHR37984:SF5">
    <property type="entry name" value="PROTEIN NYNRIN-LIKE"/>
    <property type="match status" value="1"/>
</dbReference>
<accession>G0VI85</accession>
<keyword evidence="7" id="KW-0540">Nuclease</keyword>
<dbReference type="GeneID" id="96904785"/>
<proteinExistence type="predicted"/>
<reference evidence="17 18" key="1">
    <citation type="journal article" date="2011" name="Proc. Natl. Acad. Sci. U.S.A.">
        <title>Evolutionary erosion of yeast sex chromosomes by mating-type switching accidents.</title>
        <authorList>
            <person name="Gordon J.L."/>
            <person name="Armisen D."/>
            <person name="Proux-Wera E."/>
            <person name="Oheigeartaigh S.S."/>
            <person name="Byrne K.P."/>
            <person name="Wolfe K.H."/>
        </authorList>
    </citation>
    <scope>NUCLEOTIDE SEQUENCE [LARGE SCALE GENOMIC DNA]</scope>
    <source>
        <strain evidence="18">ATCC 76901 / BCRC 22586 / CBS 4309 / NBRC 1992 / NRRL Y-12630</strain>
    </source>
</reference>
<keyword evidence="5" id="KW-0808">Transferase</keyword>
<gene>
    <name evidence="17" type="primary">NCAS0G02330</name>
    <name evidence="17" type="ordered locus">NCAS_0G02330</name>
</gene>
<feature type="domain" description="Integrase catalytic" evidence="16">
    <location>
        <begin position="326"/>
        <end position="482"/>
    </location>
</feature>
<evidence type="ECO:0000256" key="1">
    <source>
        <dbReference type="ARBA" id="ARBA00000077"/>
    </source>
</evidence>
<dbReference type="GO" id="GO:0015074">
    <property type="term" value="P:DNA integration"/>
    <property type="evidence" value="ECO:0007669"/>
    <property type="project" value="InterPro"/>
</dbReference>
<dbReference type="RefSeq" id="XP_003677472.1">
    <property type="nucleotide sequence ID" value="XM_003677424.1"/>
</dbReference>
<dbReference type="GO" id="GO:0005634">
    <property type="term" value="C:nucleus"/>
    <property type="evidence" value="ECO:0007669"/>
    <property type="project" value="UniProtKB-SubCell"/>
</dbReference>
<keyword evidence="8" id="KW-0255">Endonuclease</keyword>
<keyword evidence="9" id="KW-0378">Hydrolase</keyword>
<dbReference type="InterPro" id="IPR012337">
    <property type="entry name" value="RNaseH-like_sf"/>
</dbReference>
<evidence type="ECO:0000256" key="6">
    <source>
        <dbReference type="ARBA" id="ARBA00022695"/>
    </source>
</evidence>
<evidence type="ECO:0000256" key="8">
    <source>
        <dbReference type="ARBA" id="ARBA00022759"/>
    </source>
</evidence>
<evidence type="ECO:0000256" key="2">
    <source>
        <dbReference type="ARBA" id="ARBA00004123"/>
    </source>
</evidence>
<evidence type="ECO:0000256" key="13">
    <source>
        <dbReference type="ARBA" id="ARBA00025590"/>
    </source>
</evidence>
<evidence type="ECO:0000256" key="15">
    <source>
        <dbReference type="SAM" id="MobiDB-lite"/>
    </source>
</evidence>